<dbReference type="Gene3D" id="3.90.550.10">
    <property type="entry name" value="Spore Coat Polysaccharide Biosynthesis Protein SpsA, Chain A"/>
    <property type="match status" value="1"/>
</dbReference>
<protein>
    <recommendedName>
        <fullName evidence="3">Glycosyl transferase family 2</fullName>
    </recommendedName>
</protein>
<evidence type="ECO:0000313" key="2">
    <source>
        <dbReference type="Proteomes" id="UP000181981"/>
    </source>
</evidence>
<dbReference type="RefSeq" id="WP_139178097.1">
    <property type="nucleotide sequence ID" value="NZ_FOHT01000016.1"/>
</dbReference>
<gene>
    <name evidence="1" type="ORF">SAMN05444285_11633</name>
</gene>
<dbReference type="EMBL" id="FOHT01000016">
    <property type="protein sequence ID" value="SET55616.1"/>
    <property type="molecule type" value="Genomic_DNA"/>
</dbReference>
<dbReference type="InterPro" id="IPR029044">
    <property type="entry name" value="Nucleotide-diphossugar_trans"/>
</dbReference>
<dbReference type="OrthoDB" id="1551471at2"/>
<organism evidence="1 2">
    <name type="scientific">Draconibacterium orientale</name>
    <dbReference type="NCBI Taxonomy" id="1168034"/>
    <lineage>
        <taxon>Bacteria</taxon>
        <taxon>Pseudomonadati</taxon>
        <taxon>Bacteroidota</taxon>
        <taxon>Bacteroidia</taxon>
        <taxon>Marinilabiliales</taxon>
        <taxon>Prolixibacteraceae</taxon>
        <taxon>Draconibacterium</taxon>
    </lineage>
</organism>
<dbReference type="Proteomes" id="UP000181981">
    <property type="component" value="Unassembled WGS sequence"/>
</dbReference>
<sequence length="357" mass="42393">MILDKTCIVLLACNDYESTQLTVANLLKYTPENIPIYFLPNNITDNFDSDKVREIGMFYSNLYPNRVIYVNWVTPSFPYQALGDLIYSEQLEKYDYICKIDDDVFPITSDWIEELAKCFEKHENDKLGYVTGLINNNPWGFAELVSLMNLQDEYKMLVPKVTIAGKNMKGYMKQEQIIYPEIGRGGFGTVWQYPHLARWIHEKTTFRPEEFINATKGLESKEIDNHLRYSIGCVLFRKSSWAKVYNGSKTDEKMWHIYSKDNNMHNYAALNVPMVHLFFYNQRLSNKSILDRAYETFRNFANDQLVLLWDNSASCKTNFIEERLRQQEYRIKSSQKKLVTTIRKFKNYARYRYFRKW</sequence>
<dbReference type="AlphaFoldDB" id="A0A1I0FBW4"/>
<evidence type="ECO:0008006" key="3">
    <source>
        <dbReference type="Google" id="ProtNLM"/>
    </source>
</evidence>
<proteinExistence type="predicted"/>
<evidence type="ECO:0000313" key="1">
    <source>
        <dbReference type="EMBL" id="SET55616.1"/>
    </source>
</evidence>
<dbReference type="CDD" id="cd00761">
    <property type="entry name" value="Glyco_tranf_GTA_type"/>
    <property type="match status" value="1"/>
</dbReference>
<reference evidence="1 2" key="1">
    <citation type="submission" date="2016-10" db="EMBL/GenBank/DDBJ databases">
        <authorList>
            <person name="de Groot N.N."/>
        </authorList>
    </citation>
    <scope>NUCLEOTIDE SEQUENCE [LARGE SCALE GENOMIC DNA]</scope>
    <source>
        <strain evidence="1 2">DSM 25947</strain>
    </source>
</reference>
<name>A0A1I0FBW4_9BACT</name>
<accession>A0A1I0FBW4</accession>
<dbReference type="SUPFAM" id="SSF53448">
    <property type="entry name" value="Nucleotide-diphospho-sugar transferases"/>
    <property type="match status" value="1"/>
</dbReference>